<evidence type="ECO:0000256" key="1">
    <source>
        <dbReference type="ARBA" id="ARBA00023013"/>
    </source>
</evidence>
<dbReference type="GO" id="GO:0004860">
    <property type="term" value="F:protein kinase inhibitor activity"/>
    <property type="evidence" value="ECO:0007669"/>
    <property type="project" value="UniProtKB-KW"/>
</dbReference>
<evidence type="ECO:0008006" key="6">
    <source>
        <dbReference type="Google" id="ProtNLM"/>
    </source>
</evidence>
<dbReference type="EMBL" id="OX465078">
    <property type="protein sequence ID" value="CAI9272774.1"/>
    <property type="molecule type" value="Genomic_DNA"/>
</dbReference>
<sequence>MGFSKKHQVDGDIMEGKTWVISGITMCAPLRSVSTNKENGETDEGSNSGSTTPTSKESRLPEKLRCPPPLAPKKRRPVSKCQKNGDIQFFTSPELDSFFENFANAERAKYKFRS</sequence>
<dbReference type="PANTHER" id="PTHR33142:SF48">
    <property type="entry name" value="CYCLIN-DEPENDENT PROTEIN KINASE INHIBITOR SMR15"/>
    <property type="match status" value="1"/>
</dbReference>
<keyword evidence="1" id="KW-0649">Protein kinase inhibitor</keyword>
<dbReference type="PANTHER" id="PTHR33142">
    <property type="entry name" value="CYCLIN-DEPENDENT PROTEIN KINASE INHIBITOR SMR13"/>
    <property type="match status" value="1"/>
</dbReference>
<evidence type="ECO:0000256" key="2">
    <source>
        <dbReference type="ARBA" id="ARBA00023306"/>
    </source>
</evidence>
<dbReference type="AlphaFoldDB" id="A0AA35YF36"/>
<reference evidence="4" key="1">
    <citation type="submission" date="2023-04" db="EMBL/GenBank/DDBJ databases">
        <authorList>
            <person name="Vijverberg K."/>
            <person name="Xiong W."/>
            <person name="Schranz E."/>
        </authorList>
    </citation>
    <scope>NUCLEOTIDE SEQUENCE</scope>
</reference>
<evidence type="ECO:0000256" key="3">
    <source>
        <dbReference type="SAM" id="MobiDB-lite"/>
    </source>
</evidence>
<keyword evidence="2" id="KW-0131">Cell cycle</keyword>
<proteinExistence type="predicted"/>
<name>A0AA35YF36_LACSI</name>
<dbReference type="InterPro" id="IPR040389">
    <property type="entry name" value="SMR"/>
</dbReference>
<keyword evidence="5" id="KW-1185">Reference proteome</keyword>
<gene>
    <name evidence="4" type="ORF">LSALG_LOCUS12957</name>
</gene>
<feature type="region of interest" description="Disordered" evidence="3">
    <location>
        <begin position="32"/>
        <end position="80"/>
    </location>
</feature>
<feature type="compositionally biased region" description="Polar residues" evidence="3">
    <location>
        <begin position="45"/>
        <end position="55"/>
    </location>
</feature>
<organism evidence="4 5">
    <name type="scientific">Lactuca saligna</name>
    <name type="common">Willowleaf lettuce</name>
    <dbReference type="NCBI Taxonomy" id="75948"/>
    <lineage>
        <taxon>Eukaryota</taxon>
        <taxon>Viridiplantae</taxon>
        <taxon>Streptophyta</taxon>
        <taxon>Embryophyta</taxon>
        <taxon>Tracheophyta</taxon>
        <taxon>Spermatophyta</taxon>
        <taxon>Magnoliopsida</taxon>
        <taxon>eudicotyledons</taxon>
        <taxon>Gunneridae</taxon>
        <taxon>Pentapetalae</taxon>
        <taxon>asterids</taxon>
        <taxon>campanulids</taxon>
        <taxon>Asterales</taxon>
        <taxon>Asteraceae</taxon>
        <taxon>Cichorioideae</taxon>
        <taxon>Cichorieae</taxon>
        <taxon>Lactucinae</taxon>
        <taxon>Lactuca</taxon>
    </lineage>
</organism>
<accession>A0AA35YF36</accession>
<dbReference type="GO" id="GO:0032875">
    <property type="term" value="P:regulation of DNA endoreduplication"/>
    <property type="evidence" value="ECO:0007669"/>
    <property type="project" value="InterPro"/>
</dbReference>
<feature type="compositionally biased region" description="Basic and acidic residues" evidence="3">
    <location>
        <begin position="56"/>
        <end position="65"/>
    </location>
</feature>
<evidence type="ECO:0000313" key="4">
    <source>
        <dbReference type="EMBL" id="CAI9272774.1"/>
    </source>
</evidence>
<dbReference type="Proteomes" id="UP001177003">
    <property type="component" value="Chromosome 2"/>
</dbReference>
<protein>
    <recommendedName>
        <fullName evidence="6">Cyclin-dependent protein kinase inhibitor SMR6</fullName>
    </recommendedName>
</protein>
<evidence type="ECO:0000313" key="5">
    <source>
        <dbReference type="Proteomes" id="UP001177003"/>
    </source>
</evidence>